<keyword evidence="2" id="KW-0464">Manganese</keyword>
<keyword evidence="2" id="KW-0479">Metal-binding</keyword>
<evidence type="ECO:0000259" key="3">
    <source>
        <dbReference type="Pfam" id="PF07687"/>
    </source>
</evidence>
<dbReference type="InterPro" id="IPR017439">
    <property type="entry name" value="Amidohydrolase"/>
</dbReference>
<comment type="cofactor">
    <cofactor evidence="2">
        <name>Mn(2+)</name>
        <dbReference type="ChEBI" id="CHEBI:29035"/>
    </cofactor>
    <text evidence="2">The Mn(2+) ion enhances activity.</text>
</comment>
<dbReference type="GO" id="GO:0019877">
    <property type="term" value="P:diaminopimelate biosynthetic process"/>
    <property type="evidence" value="ECO:0007669"/>
    <property type="project" value="UniProtKB-ARBA"/>
</dbReference>
<feature type="binding site" evidence="2">
    <location>
        <position position="366"/>
    </location>
    <ligand>
        <name>Mn(2+)</name>
        <dbReference type="ChEBI" id="CHEBI:29035"/>
        <label>2</label>
    </ligand>
</feature>
<comment type="caution">
    <text evidence="4">The sequence shown here is derived from an EMBL/GenBank/DDBJ whole genome shotgun (WGS) entry which is preliminary data.</text>
</comment>
<dbReference type="AlphaFoldDB" id="A0A1S2LVP2"/>
<name>A0A1S2LVP2_9BACI</name>
<dbReference type="Pfam" id="PF07687">
    <property type="entry name" value="M20_dimer"/>
    <property type="match status" value="1"/>
</dbReference>
<feature type="binding site" evidence="2">
    <location>
        <position position="104"/>
    </location>
    <ligand>
        <name>Mn(2+)</name>
        <dbReference type="ChEBI" id="CHEBI:29035"/>
        <label>2</label>
    </ligand>
</feature>
<sequence length="394" mass="43209">MLDIVSRSELIKQDLIGWRRHLHSQPELSFKEEKTSAYIKEQLLKMGINDLQTDIAGHGIVATLRGMEGPVIGLRSDIDALPIEEKTSATYASQNKGVMHACGHDAHTAMLLGAAKLLKEEQKAGKLRGTVKFIFQPAEENTDEHGLTGAPYLLRSGAIEDVSKALALHVCPWRKTGEIQVHSGPSMANIDNFSLTIKGTGGHGGYPHQGKDPIWLVSFVLQGIYSLISRKVNPLDVGTISVGEIHGGKAANVIPNSVKLSGTMRSYTKEVRSQLIRELHTVASMVETLGGEYELEIEHGEPALYNDPNLTEVIKQSAKSLYKNIAIYEDPFGMGGEDFGHIAEKIPSSMFFLGCGFEGENERKLHTDNFEIDEEALPIGVAIFVDCVRRMLIL</sequence>
<evidence type="ECO:0000256" key="1">
    <source>
        <dbReference type="ARBA" id="ARBA00022801"/>
    </source>
</evidence>
<keyword evidence="5" id="KW-1185">Reference proteome</keyword>
<dbReference type="FunFam" id="3.30.70.360:FF:000001">
    <property type="entry name" value="N-acetyldiaminopimelate deacetylase"/>
    <property type="match status" value="1"/>
</dbReference>
<evidence type="ECO:0000313" key="4">
    <source>
        <dbReference type="EMBL" id="OIJ16270.1"/>
    </source>
</evidence>
<dbReference type="SUPFAM" id="SSF55031">
    <property type="entry name" value="Bacterial exopeptidase dimerisation domain"/>
    <property type="match status" value="1"/>
</dbReference>
<dbReference type="Gene3D" id="3.30.70.360">
    <property type="match status" value="1"/>
</dbReference>
<dbReference type="NCBIfam" id="TIGR01891">
    <property type="entry name" value="amidohydrolases"/>
    <property type="match status" value="1"/>
</dbReference>
<accession>A0A1S2LVP2</accession>
<reference evidence="4 5" key="1">
    <citation type="submission" date="2016-10" db="EMBL/GenBank/DDBJ databases">
        <title>Draft genome sequences of four alkaliphilic bacteria belonging to the Anaerobacillus genus.</title>
        <authorList>
            <person name="Bassil N.M."/>
            <person name="Lloyd J.R."/>
        </authorList>
    </citation>
    <scope>NUCLEOTIDE SEQUENCE [LARGE SCALE GENOMIC DNA]</scope>
    <source>
        <strain evidence="4 5">DSM 15340</strain>
    </source>
</reference>
<dbReference type="PANTHER" id="PTHR11014">
    <property type="entry name" value="PEPTIDASE M20 FAMILY MEMBER"/>
    <property type="match status" value="1"/>
</dbReference>
<dbReference type="EMBL" id="MLQQ01000001">
    <property type="protein sequence ID" value="OIJ16270.1"/>
    <property type="molecule type" value="Genomic_DNA"/>
</dbReference>
<dbReference type="OrthoDB" id="9776731at2"/>
<dbReference type="RefSeq" id="WP_071312196.1">
    <property type="nucleotide sequence ID" value="NZ_MLQQ01000001.1"/>
</dbReference>
<dbReference type="GO" id="GO:0046872">
    <property type="term" value="F:metal ion binding"/>
    <property type="evidence" value="ECO:0007669"/>
    <property type="project" value="UniProtKB-KW"/>
</dbReference>
<dbReference type="InterPro" id="IPR002933">
    <property type="entry name" value="Peptidase_M20"/>
</dbReference>
<dbReference type="InterPro" id="IPR011650">
    <property type="entry name" value="Peptidase_M20_dimer"/>
</dbReference>
<evidence type="ECO:0000256" key="2">
    <source>
        <dbReference type="PIRSR" id="PIRSR005962-1"/>
    </source>
</evidence>
<feature type="binding site" evidence="2">
    <location>
        <position position="102"/>
    </location>
    <ligand>
        <name>Mn(2+)</name>
        <dbReference type="ChEBI" id="CHEBI:29035"/>
        <label>2</label>
    </ligand>
</feature>
<protein>
    <submittedName>
        <fullName evidence="4">Peptidase M20</fullName>
    </submittedName>
</protein>
<dbReference type="SUPFAM" id="SSF53187">
    <property type="entry name" value="Zn-dependent exopeptidases"/>
    <property type="match status" value="1"/>
</dbReference>
<feature type="domain" description="Peptidase M20 dimerisation" evidence="3">
    <location>
        <begin position="189"/>
        <end position="283"/>
    </location>
</feature>
<gene>
    <name evidence="4" type="ORF">BKP35_00880</name>
</gene>
<dbReference type="GO" id="GO:0050118">
    <property type="term" value="F:N-acetyldiaminopimelate deacetylase activity"/>
    <property type="evidence" value="ECO:0007669"/>
    <property type="project" value="UniProtKB-ARBA"/>
</dbReference>
<dbReference type="Pfam" id="PF01546">
    <property type="entry name" value="Peptidase_M20"/>
    <property type="match status" value="1"/>
</dbReference>
<feature type="binding site" evidence="2">
    <location>
        <position position="169"/>
    </location>
    <ligand>
        <name>Mn(2+)</name>
        <dbReference type="ChEBI" id="CHEBI:29035"/>
        <label>2</label>
    </ligand>
</feature>
<feature type="binding site" evidence="2">
    <location>
        <position position="140"/>
    </location>
    <ligand>
        <name>Mn(2+)</name>
        <dbReference type="ChEBI" id="CHEBI:29035"/>
        <label>2</label>
    </ligand>
</feature>
<dbReference type="InterPro" id="IPR036264">
    <property type="entry name" value="Bact_exopeptidase_dim_dom"/>
</dbReference>
<dbReference type="PANTHER" id="PTHR11014:SF63">
    <property type="entry name" value="METALLOPEPTIDASE, PUTATIVE (AFU_ORTHOLOGUE AFUA_6G09600)-RELATED"/>
    <property type="match status" value="1"/>
</dbReference>
<dbReference type="PIRSF" id="PIRSF005962">
    <property type="entry name" value="Pept_M20D_amidohydro"/>
    <property type="match status" value="1"/>
</dbReference>
<proteinExistence type="predicted"/>
<dbReference type="Proteomes" id="UP000180098">
    <property type="component" value="Unassembled WGS sequence"/>
</dbReference>
<evidence type="ECO:0000313" key="5">
    <source>
        <dbReference type="Proteomes" id="UP000180098"/>
    </source>
</evidence>
<keyword evidence="1" id="KW-0378">Hydrolase</keyword>
<dbReference type="Gene3D" id="3.40.630.10">
    <property type="entry name" value="Zn peptidases"/>
    <property type="match status" value="1"/>
</dbReference>
<organism evidence="4 5">
    <name type="scientific">Anaerobacillus arseniciselenatis</name>
    <dbReference type="NCBI Taxonomy" id="85682"/>
    <lineage>
        <taxon>Bacteria</taxon>
        <taxon>Bacillati</taxon>
        <taxon>Bacillota</taxon>
        <taxon>Bacilli</taxon>
        <taxon>Bacillales</taxon>
        <taxon>Bacillaceae</taxon>
        <taxon>Anaerobacillus</taxon>
    </lineage>
</organism>